<reference evidence="1" key="1">
    <citation type="submission" date="2022-04" db="EMBL/GenBank/DDBJ databases">
        <title>Carnegiea gigantea Genome sequencing and assembly v2.</title>
        <authorList>
            <person name="Copetti D."/>
            <person name="Sanderson M.J."/>
            <person name="Burquez A."/>
            <person name="Wojciechowski M.F."/>
        </authorList>
    </citation>
    <scope>NUCLEOTIDE SEQUENCE</scope>
    <source>
        <strain evidence="1">SGP5-SGP5p</strain>
        <tissue evidence="1">Aerial part</tissue>
    </source>
</reference>
<evidence type="ECO:0000313" key="1">
    <source>
        <dbReference type="EMBL" id="KAJ8442958.1"/>
    </source>
</evidence>
<comment type="caution">
    <text evidence="1">The sequence shown here is derived from an EMBL/GenBank/DDBJ whole genome shotgun (WGS) entry which is preliminary data.</text>
</comment>
<evidence type="ECO:0000313" key="2">
    <source>
        <dbReference type="Proteomes" id="UP001153076"/>
    </source>
</evidence>
<gene>
    <name evidence="1" type="ORF">Cgig2_019531</name>
</gene>
<sequence length="163" mass="19469">MAFPHSLSTKEMAECVVHHFKWDRHRALSPSYELAVVEEAAEYFELSELPEVIFYAMLLNEAKRLGVLHGQALRTLESAFTELHWRTFESWVWLYDDRIFKTWFRTKRKAQGLGNRKRTQRRSRRVRARPLRGRPPLLTMKSKDGYVVEMNWSLDSWEYLPVP</sequence>
<dbReference type="AlphaFoldDB" id="A0A9Q1KGI9"/>
<accession>A0A9Q1KGI9</accession>
<protein>
    <submittedName>
        <fullName evidence="1">Uncharacterized protein</fullName>
    </submittedName>
</protein>
<dbReference type="Proteomes" id="UP001153076">
    <property type="component" value="Unassembled WGS sequence"/>
</dbReference>
<organism evidence="1 2">
    <name type="scientific">Carnegiea gigantea</name>
    <dbReference type="NCBI Taxonomy" id="171969"/>
    <lineage>
        <taxon>Eukaryota</taxon>
        <taxon>Viridiplantae</taxon>
        <taxon>Streptophyta</taxon>
        <taxon>Embryophyta</taxon>
        <taxon>Tracheophyta</taxon>
        <taxon>Spermatophyta</taxon>
        <taxon>Magnoliopsida</taxon>
        <taxon>eudicotyledons</taxon>
        <taxon>Gunneridae</taxon>
        <taxon>Pentapetalae</taxon>
        <taxon>Caryophyllales</taxon>
        <taxon>Cactineae</taxon>
        <taxon>Cactaceae</taxon>
        <taxon>Cactoideae</taxon>
        <taxon>Echinocereeae</taxon>
        <taxon>Carnegiea</taxon>
    </lineage>
</organism>
<proteinExistence type="predicted"/>
<name>A0A9Q1KGI9_9CARY</name>
<dbReference type="EMBL" id="JAKOGI010000131">
    <property type="protein sequence ID" value="KAJ8442958.1"/>
    <property type="molecule type" value="Genomic_DNA"/>
</dbReference>
<keyword evidence="2" id="KW-1185">Reference proteome</keyword>